<reference evidence="4 5" key="1">
    <citation type="submission" date="2013-03" db="EMBL/GenBank/DDBJ databases">
        <title>The Genome Sequence of Capronia epimyces CBS 606.96.</title>
        <authorList>
            <consortium name="The Broad Institute Genomics Platform"/>
            <person name="Cuomo C."/>
            <person name="de Hoog S."/>
            <person name="Gorbushina A."/>
            <person name="Walker B."/>
            <person name="Young S.K."/>
            <person name="Zeng Q."/>
            <person name="Gargeya S."/>
            <person name="Fitzgerald M."/>
            <person name="Haas B."/>
            <person name="Abouelleil A."/>
            <person name="Allen A.W."/>
            <person name="Alvarado L."/>
            <person name="Arachchi H.M."/>
            <person name="Berlin A.M."/>
            <person name="Chapman S.B."/>
            <person name="Gainer-Dewar J."/>
            <person name="Goldberg J."/>
            <person name="Griggs A."/>
            <person name="Gujja S."/>
            <person name="Hansen M."/>
            <person name="Howarth C."/>
            <person name="Imamovic A."/>
            <person name="Ireland A."/>
            <person name="Larimer J."/>
            <person name="McCowan C."/>
            <person name="Murphy C."/>
            <person name="Pearson M."/>
            <person name="Poon T.W."/>
            <person name="Priest M."/>
            <person name="Roberts A."/>
            <person name="Saif S."/>
            <person name="Shea T."/>
            <person name="Sisk P."/>
            <person name="Sykes S."/>
            <person name="Wortman J."/>
            <person name="Nusbaum C."/>
            <person name="Birren B."/>
        </authorList>
    </citation>
    <scope>NUCLEOTIDE SEQUENCE [LARGE SCALE GENOMIC DNA]</scope>
    <source>
        <strain evidence="4 5">CBS 606.96</strain>
    </source>
</reference>
<comment type="caution">
    <text evidence="4">The sequence shown here is derived from an EMBL/GenBank/DDBJ whole genome shotgun (WGS) entry which is preliminary data.</text>
</comment>
<organism evidence="4 5">
    <name type="scientific">Capronia epimyces CBS 606.96</name>
    <dbReference type="NCBI Taxonomy" id="1182542"/>
    <lineage>
        <taxon>Eukaryota</taxon>
        <taxon>Fungi</taxon>
        <taxon>Dikarya</taxon>
        <taxon>Ascomycota</taxon>
        <taxon>Pezizomycotina</taxon>
        <taxon>Eurotiomycetes</taxon>
        <taxon>Chaetothyriomycetidae</taxon>
        <taxon>Chaetothyriales</taxon>
        <taxon>Herpotrichiellaceae</taxon>
        <taxon>Capronia</taxon>
    </lineage>
</organism>
<dbReference type="Proteomes" id="UP000019478">
    <property type="component" value="Unassembled WGS sequence"/>
</dbReference>
<name>W9YS31_9EURO</name>
<accession>W9YS31</accession>
<dbReference type="GO" id="GO:0016491">
    <property type="term" value="F:oxidoreductase activity"/>
    <property type="evidence" value="ECO:0007669"/>
    <property type="project" value="UniProtKB-KW"/>
</dbReference>
<dbReference type="InterPro" id="IPR050411">
    <property type="entry name" value="AlphaKG_dependent_hydroxylases"/>
</dbReference>
<dbReference type="SUPFAM" id="SSF51197">
    <property type="entry name" value="Clavaminate synthase-like"/>
    <property type="match status" value="1"/>
</dbReference>
<evidence type="ECO:0000259" key="3">
    <source>
        <dbReference type="Pfam" id="PF02668"/>
    </source>
</evidence>
<dbReference type="EMBL" id="AMGY01000001">
    <property type="protein sequence ID" value="EXJ92071.1"/>
    <property type="molecule type" value="Genomic_DNA"/>
</dbReference>
<keyword evidence="5" id="KW-1185">Reference proteome</keyword>
<dbReference type="InterPro" id="IPR003819">
    <property type="entry name" value="TauD/TfdA-like"/>
</dbReference>
<dbReference type="OrthoDB" id="272271at2759"/>
<evidence type="ECO:0000256" key="1">
    <source>
        <dbReference type="ARBA" id="ARBA00023002"/>
    </source>
</evidence>
<dbReference type="eggNOG" id="ENOG502R4JR">
    <property type="taxonomic scope" value="Eukaryota"/>
</dbReference>
<keyword evidence="1" id="KW-0560">Oxidoreductase</keyword>
<evidence type="ECO:0000313" key="5">
    <source>
        <dbReference type="Proteomes" id="UP000019478"/>
    </source>
</evidence>
<dbReference type="GeneID" id="19164761"/>
<feature type="domain" description="TauD/TfdA-like" evidence="3">
    <location>
        <begin position="93"/>
        <end position="361"/>
    </location>
</feature>
<evidence type="ECO:0000256" key="2">
    <source>
        <dbReference type="SAM" id="MobiDB-lite"/>
    </source>
</evidence>
<sequence length="411" mass="46164">MGSIATETIVQPQQPDIGYHPDFEKYQARTKYRLQTEPLQEKSLPAGFPKQLVSDLVWEGEGLADKYDWTYVLSAEDVEELEAALTHFKSLNKPLGYISQETFPLPNLHGTLREVSRELHSGHGFKVVRGIPVDRHSREDNIILYAGVSSHVAPIRGRQDNAYKGQAADVVLNHIKDLSTTAEKASIGAPAYTTDKQVFHTDAGDIVSLFALSTAAKGGKSRLASTWRVYNELAATRPDLIETLSQDWFADTFGKPGLPYSARPLLFYQPATSQSPERVALQYARRVFTGFGALPRSKDIPPITEAQAEALDALHFLGEKFNVGLDFRKGDIQYVNNLAVFHARDGFEDTPEQQRHLVRLWLRDPEYAWDTPEGLEERWAYLYDGVTPEKQVFPLEPYVRSSSNGETRAKN</sequence>
<feature type="region of interest" description="Disordered" evidence="2">
    <location>
        <begin position="1"/>
        <end position="20"/>
    </location>
</feature>
<gene>
    <name evidence="4" type="ORF">A1O3_00621</name>
</gene>
<dbReference type="FunFam" id="3.60.130.10:FF:000011">
    <property type="entry name" value="Taurine catabolism dioxygenase TauD"/>
    <property type="match status" value="1"/>
</dbReference>
<dbReference type="PANTHER" id="PTHR10696:SF54">
    <property type="entry name" value="FAMILY OXIDOREDUCTASE, PUTATIVE (AFU_ORTHOLOGUE AFUA_4G13850)-RELATED"/>
    <property type="match status" value="1"/>
</dbReference>
<dbReference type="STRING" id="1182542.W9YS31"/>
<dbReference type="HOGENOM" id="CLU_041041_0_0_1"/>
<dbReference type="AlphaFoldDB" id="W9YS31"/>
<feature type="compositionally biased region" description="Polar residues" evidence="2">
    <location>
        <begin position="1"/>
        <end position="14"/>
    </location>
</feature>
<dbReference type="RefSeq" id="XP_007728961.1">
    <property type="nucleotide sequence ID" value="XM_007730771.1"/>
</dbReference>
<dbReference type="Pfam" id="PF02668">
    <property type="entry name" value="TauD"/>
    <property type="match status" value="1"/>
</dbReference>
<protein>
    <recommendedName>
        <fullName evidence="3">TauD/TfdA-like domain-containing protein</fullName>
    </recommendedName>
</protein>
<dbReference type="PANTHER" id="PTHR10696">
    <property type="entry name" value="GAMMA-BUTYROBETAINE HYDROXYLASE-RELATED"/>
    <property type="match status" value="1"/>
</dbReference>
<dbReference type="Gene3D" id="3.60.130.10">
    <property type="entry name" value="Clavaminate synthase-like"/>
    <property type="match status" value="1"/>
</dbReference>
<proteinExistence type="predicted"/>
<evidence type="ECO:0000313" key="4">
    <source>
        <dbReference type="EMBL" id="EXJ92071.1"/>
    </source>
</evidence>
<dbReference type="InterPro" id="IPR042098">
    <property type="entry name" value="TauD-like_sf"/>
</dbReference>